<feature type="transmembrane region" description="Helical" evidence="10">
    <location>
        <begin position="212"/>
        <end position="239"/>
    </location>
</feature>
<dbReference type="STRING" id="45351.A7SUW2"/>
<keyword evidence="13" id="KW-1185">Reference proteome</keyword>
<dbReference type="PRINTS" id="PR00237">
    <property type="entry name" value="GPCRRHODOPSN"/>
</dbReference>
<feature type="transmembrane region" description="Helical" evidence="10">
    <location>
        <begin position="157"/>
        <end position="182"/>
    </location>
</feature>
<feature type="domain" description="G-protein coupled receptors family 1 profile" evidence="11">
    <location>
        <begin position="13"/>
        <end position="265"/>
    </location>
</feature>
<evidence type="ECO:0000256" key="5">
    <source>
        <dbReference type="ARBA" id="ARBA00023040"/>
    </source>
</evidence>
<dbReference type="PROSITE" id="PS00237">
    <property type="entry name" value="G_PROTEIN_RECEP_F1_1"/>
    <property type="match status" value="1"/>
</dbReference>
<keyword evidence="4 10" id="KW-1133">Transmembrane helix</keyword>
<dbReference type="eggNOG" id="KOG3656">
    <property type="taxonomic scope" value="Eukaryota"/>
</dbReference>
<keyword evidence="5 9" id="KW-0297">G-protein coupled receptor</keyword>
<dbReference type="InterPro" id="IPR000276">
    <property type="entry name" value="GPCR_Rhodpsn"/>
</dbReference>
<keyword evidence="2" id="KW-1003">Cell membrane</keyword>
<dbReference type="Proteomes" id="UP000001593">
    <property type="component" value="Unassembled WGS sequence"/>
</dbReference>
<sequence>VFLTFLMLWILVGNFLVVWTVYVTRRMHFAAFYFVASLSVADFLVGLLVLPISIAYHLIYEMKGQWTFGLHTCNFWLFANFWFCSASVFNLCLVSWDRYVAVTSPLHYQTRMCEERVVKLIAGNWAWSLVLAGCLIIGFHFSQQRVICSVKGIDPEILLVAVITMFILPCIFLVFVNLKVWFITLEQVKESKYVRGLFDRGRRRTIKQEIKTFRIFLVVIGVFVACWTPFFVVMLMGIFSPVSGFVLYITIVLTYCNSALNSLIYGVLSRNCRRA</sequence>
<evidence type="ECO:0000256" key="7">
    <source>
        <dbReference type="ARBA" id="ARBA00023170"/>
    </source>
</evidence>
<evidence type="ECO:0000256" key="1">
    <source>
        <dbReference type="ARBA" id="ARBA00004651"/>
    </source>
</evidence>
<evidence type="ECO:0000256" key="6">
    <source>
        <dbReference type="ARBA" id="ARBA00023136"/>
    </source>
</evidence>
<reference evidence="12 13" key="1">
    <citation type="journal article" date="2007" name="Science">
        <title>Sea anemone genome reveals ancestral eumetazoan gene repertoire and genomic organization.</title>
        <authorList>
            <person name="Putnam N.H."/>
            <person name="Srivastava M."/>
            <person name="Hellsten U."/>
            <person name="Dirks B."/>
            <person name="Chapman J."/>
            <person name="Salamov A."/>
            <person name="Terry A."/>
            <person name="Shapiro H."/>
            <person name="Lindquist E."/>
            <person name="Kapitonov V.V."/>
            <person name="Jurka J."/>
            <person name="Genikhovich G."/>
            <person name="Grigoriev I.V."/>
            <person name="Lucas S.M."/>
            <person name="Steele R.E."/>
            <person name="Finnerty J.R."/>
            <person name="Technau U."/>
            <person name="Martindale M.Q."/>
            <person name="Rokhsar D.S."/>
        </authorList>
    </citation>
    <scope>NUCLEOTIDE SEQUENCE [LARGE SCALE GENOMIC DNA]</scope>
    <source>
        <strain evidence="13">CH2 X CH6</strain>
    </source>
</reference>
<evidence type="ECO:0000259" key="11">
    <source>
        <dbReference type="PROSITE" id="PS50262"/>
    </source>
</evidence>
<dbReference type="GO" id="GO:0007186">
    <property type="term" value="P:G protein-coupled receptor signaling pathway"/>
    <property type="evidence" value="ECO:0000318"/>
    <property type="project" value="GO_Central"/>
</dbReference>
<protein>
    <recommendedName>
        <fullName evidence="11">G-protein coupled receptors family 1 profile domain-containing protein</fullName>
    </recommendedName>
</protein>
<feature type="non-terminal residue" evidence="12">
    <location>
        <position position="1"/>
    </location>
</feature>
<evidence type="ECO:0000256" key="4">
    <source>
        <dbReference type="ARBA" id="ARBA00022989"/>
    </source>
</evidence>
<evidence type="ECO:0000256" key="2">
    <source>
        <dbReference type="ARBA" id="ARBA00022475"/>
    </source>
</evidence>
<gene>
    <name evidence="12" type="ORF">NEMVEDRAFT_v1g13560</name>
</gene>
<evidence type="ECO:0000313" key="13">
    <source>
        <dbReference type="Proteomes" id="UP000001593"/>
    </source>
</evidence>
<dbReference type="EMBL" id="DS469820">
    <property type="protein sequence ID" value="EDO32512.1"/>
    <property type="molecule type" value="Genomic_DNA"/>
</dbReference>
<dbReference type="SUPFAM" id="SSF81321">
    <property type="entry name" value="Family A G protein-coupled receptor-like"/>
    <property type="match status" value="1"/>
</dbReference>
<evidence type="ECO:0000256" key="10">
    <source>
        <dbReference type="SAM" id="Phobius"/>
    </source>
</evidence>
<comment type="subcellular location">
    <subcellularLocation>
        <location evidence="1">Cell membrane</location>
        <topology evidence="1">Multi-pass membrane protein</topology>
    </subcellularLocation>
</comment>
<evidence type="ECO:0000256" key="9">
    <source>
        <dbReference type="RuleBase" id="RU000688"/>
    </source>
</evidence>
<dbReference type="Pfam" id="PF00001">
    <property type="entry name" value="7tm_1"/>
    <property type="match status" value="1"/>
</dbReference>
<dbReference type="InParanoid" id="A7SUW2"/>
<dbReference type="InterPro" id="IPR017452">
    <property type="entry name" value="GPCR_Rhodpsn_7TM"/>
</dbReference>
<dbReference type="GO" id="GO:0005886">
    <property type="term" value="C:plasma membrane"/>
    <property type="evidence" value="ECO:0000318"/>
    <property type="project" value="GO_Central"/>
</dbReference>
<comment type="similarity">
    <text evidence="9">Belongs to the G-protein coupled receptor 1 family.</text>
</comment>
<evidence type="ECO:0000256" key="8">
    <source>
        <dbReference type="ARBA" id="ARBA00023224"/>
    </source>
</evidence>
<evidence type="ECO:0000256" key="3">
    <source>
        <dbReference type="ARBA" id="ARBA00022692"/>
    </source>
</evidence>
<dbReference type="OMA" id="FWFCSAS"/>
<dbReference type="FunCoup" id="A7SUW2">
    <property type="interactions" value="174"/>
</dbReference>
<dbReference type="GO" id="GO:0004930">
    <property type="term" value="F:G protein-coupled receptor activity"/>
    <property type="evidence" value="ECO:0000318"/>
    <property type="project" value="GO_Central"/>
</dbReference>
<dbReference type="AlphaFoldDB" id="A7SUW2"/>
<accession>A7SUW2</accession>
<keyword evidence="8 9" id="KW-0807">Transducer</keyword>
<dbReference type="PANTHER" id="PTHR24248:SF120">
    <property type="entry name" value="G-PROTEIN COUPLED RECEPTORS FAMILY 1 PROFILE DOMAIN-CONTAINING PROTEIN"/>
    <property type="match status" value="1"/>
</dbReference>
<dbReference type="PANTHER" id="PTHR24248">
    <property type="entry name" value="ADRENERGIC RECEPTOR-RELATED G-PROTEIN COUPLED RECEPTOR"/>
    <property type="match status" value="1"/>
</dbReference>
<dbReference type="PROSITE" id="PS50262">
    <property type="entry name" value="G_PROTEIN_RECEP_F1_2"/>
    <property type="match status" value="1"/>
</dbReference>
<feature type="transmembrane region" description="Helical" evidence="10">
    <location>
        <begin position="31"/>
        <end position="55"/>
    </location>
</feature>
<feature type="non-terminal residue" evidence="12">
    <location>
        <position position="275"/>
    </location>
</feature>
<feature type="transmembrane region" description="Helical" evidence="10">
    <location>
        <begin position="75"/>
        <end position="96"/>
    </location>
</feature>
<name>A7SUW2_NEMVE</name>
<keyword evidence="3 9" id="KW-0812">Transmembrane</keyword>
<keyword evidence="7 9" id="KW-0675">Receptor</keyword>
<evidence type="ECO:0000313" key="12">
    <source>
        <dbReference type="EMBL" id="EDO32512.1"/>
    </source>
</evidence>
<keyword evidence="6 10" id="KW-0472">Membrane</keyword>
<feature type="transmembrane region" description="Helical" evidence="10">
    <location>
        <begin position="6"/>
        <end position="24"/>
    </location>
</feature>
<proteinExistence type="inferred from homology"/>
<dbReference type="Gene3D" id="1.20.1070.10">
    <property type="entry name" value="Rhodopsin 7-helix transmembrane proteins"/>
    <property type="match status" value="1"/>
</dbReference>
<organism evidence="12 13">
    <name type="scientific">Nematostella vectensis</name>
    <name type="common">Starlet sea anemone</name>
    <dbReference type="NCBI Taxonomy" id="45351"/>
    <lineage>
        <taxon>Eukaryota</taxon>
        <taxon>Metazoa</taxon>
        <taxon>Cnidaria</taxon>
        <taxon>Anthozoa</taxon>
        <taxon>Hexacorallia</taxon>
        <taxon>Actiniaria</taxon>
        <taxon>Edwardsiidae</taxon>
        <taxon>Nematostella</taxon>
    </lineage>
</organism>
<dbReference type="PhylomeDB" id="A7SUW2"/>
<feature type="transmembrane region" description="Helical" evidence="10">
    <location>
        <begin position="245"/>
        <end position="268"/>
    </location>
</feature>
<feature type="transmembrane region" description="Helical" evidence="10">
    <location>
        <begin position="117"/>
        <end position="141"/>
    </location>
</feature>
<dbReference type="HOGENOM" id="CLU_009579_11_5_1"/>